<keyword evidence="2" id="KW-1003">Cell membrane</keyword>
<dbReference type="OrthoDB" id="9795292at2"/>
<evidence type="ECO:0000259" key="9">
    <source>
        <dbReference type="Pfam" id="PF13807"/>
    </source>
</evidence>
<evidence type="ECO:0000256" key="4">
    <source>
        <dbReference type="ARBA" id="ARBA00022989"/>
    </source>
</evidence>
<feature type="domain" description="Tyrosine-protein kinase G-rich" evidence="9">
    <location>
        <begin position="388"/>
        <end position="462"/>
    </location>
</feature>
<dbReference type="AlphaFoldDB" id="D8KBE3"/>
<proteinExistence type="predicted"/>
<evidence type="ECO:0000256" key="7">
    <source>
        <dbReference type="SAM" id="Phobius"/>
    </source>
</evidence>
<keyword evidence="11" id="KW-1185">Reference proteome</keyword>
<feature type="coiled-coil region" evidence="6">
    <location>
        <begin position="280"/>
        <end position="314"/>
    </location>
</feature>
<keyword evidence="6" id="KW-0175">Coiled coil</keyword>
<dbReference type="InterPro" id="IPR003856">
    <property type="entry name" value="LPS_length_determ_N"/>
</dbReference>
<evidence type="ECO:0000313" key="10">
    <source>
        <dbReference type="EMBL" id="ADJ29590.1"/>
    </source>
</evidence>
<dbReference type="RefSeq" id="WP_013221655.1">
    <property type="nucleotide sequence ID" value="NC_014315.1"/>
</dbReference>
<keyword evidence="4 7" id="KW-1133">Transmembrane helix</keyword>
<evidence type="ECO:0000256" key="5">
    <source>
        <dbReference type="ARBA" id="ARBA00023136"/>
    </source>
</evidence>
<dbReference type="eggNOG" id="COG3206">
    <property type="taxonomic scope" value="Bacteria"/>
</dbReference>
<keyword evidence="5 7" id="KW-0472">Membrane</keyword>
<protein>
    <submittedName>
        <fullName evidence="10">Lipopolysaccharide biosynthesis protein</fullName>
    </submittedName>
</protein>
<keyword evidence="3 7" id="KW-0812">Transmembrane</keyword>
<dbReference type="InterPro" id="IPR032807">
    <property type="entry name" value="GNVR"/>
</dbReference>
<comment type="subcellular location">
    <subcellularLocation>
        <location evidence="1">Cell membrane</location>
        <topology evidence="1">Multi-pass membrane protein</topology>
    </subcellularLocation>
</comment>
<gene>
    <name evidence="10" type="ordered locus">Nwat_2838</name>
</gene>
<feature type="transmembrane region" description="Helical" evidence="7">
    <location>
        <begin position="23"/>
        <end position="43"/>
    </location>
</feature>
<dbReference type="KEGG" id="nwa:Nwat_2838"/>
<dbReference type="Pfam" id="PF13807">
    <property type="entry name" value="GNVR"/>
    <property type="match status" value="1"/>
</dbReference>
<dbReference type="HOGENOM" id="CLU_009912_5_2_6"/>
<sequence length="492" mass="56323">MNSAIASNISLRDFIQVVFKRKFQILISFIASVGLGILLSIIAKPQYEAEAKLLVNIGRENFYTPAVPINEQRSTVFVPNREEQINSEIEILKSQYLIEKVVDALGPAQIYPELKKTENAHGQEEAIAREVVKRVKNKDLKVEKVPQSNVINVSFRNENPILAAKLVNTLVDLYFERHLDMHLNSETSEFYQTQSEILGERLKQAEARLQSLMNQYKVSAPETEQNLLLQQIVKLESELHQTLTGEADTEKRITELRRQLARAPRTISLYEEFDNSPPLTNRLEAKLIELEIKEKELLAKYNEESRVIQNIREQIRIVMGKLAEQGHRQHSRNRSGVNPVYQSLLEELSQAEVSLRGLKASRISQLAHLKEYKKRLSDLNWVRIEFSNLQRKLMTDRQNYQLYLTRLEESRISSAMNAEKISNVSLLDPAKPPLNPVSPKLLLNIVLSILVGSIGGLALAFLWQYVDDKLERESDVEEFIGLPVLASVPERN</sequence>
<evidence type="ECO:0000256" key="6">
    <source>
        <dbReference type="SAM" id="Coils"/>
    </source>
</evidence>
<feature type="transmembrane region" description="Helical" evidence="7">
    <location>
        <begin position="441"/>
        <end position="466"/>
    </location>
</feature>
<evidence type="ECO:0000256" key="1">
    <source>
        <dbReference type="ARBA" id="ARBA00004651"/>
    </source>
</evidence>
<dbReference type="Proteomes" id="UP000000393">
    <property type="component" value="Chromosome"/>
</dbReference>
<dbReference type="GO" id="GO:0005886">
    <property type="term" value="C:plasma membrane"/>
    <property type="evidence" value="ECO:0007669"/>
    <property type="project" value="UniProtKB-SubCell"/>
</dbReference>
<evidence type="ECO:0000313" key="11">
    <source>
        <dbReference type="Proteomes" id="UP000000393"/>
    </source>
</evidence>
<dbReference type="InterPro" id="IPR050445">
    <property type="entry name" value="Bact_polysacc_biosynth/exp"/>
</dbReference>
<evidence type="ECO:0000256" key="2">
    <source>
        <dbReference type="ARBA" id="ARBA00022475"/>
    </source>
</evidence>
<reference evidence="10 11" key="1">
    <citation type="submission" date="2010-06" db="EMBL/GenBank/DDBJ databases">
        <title>Complete sequence of chromosome of Nitrosococcus watsoni C-113.</title>
        <authorList>
            <consortium name="US DOE Joint Genome Institute"/>
            <person name="Lucas S."/>
            <person name="Copeland A."/>
            <person name="Lapidus A."/>
            <person name="Cheng J.-F."/>
            <person name="Bruce D."/>
            <person name="Goodwin L."/>
            <person name="Pitluck S."/>
            <person name="Malfatti S.A."/>
            <person name="Chain P.S.G."/>
            <person name="Land M."/>
            <person name="Hauser L."/>
            <person name="Kyrpides N."/>
            <person name="Ivanova N."/>
            <person name="Cambell M.A."/>
            <person name="Heidelberg J.F."/>
            <person name="Klotz M.G."/>
            <person name="Woyke T."/>
        </authorList>
    </citation>
    <scope>NUCLEOTIDE SEQUENCE [LARGE SCALE GENOMIC DNA]</scope>
    <source>
        <strain evidence="10 11">C-113</strain>
    </source>
</reference>
<evidence type="ECO:0000256" key="3">
    <source>
        <dbReference type="ARBA" id="ARBA00022692"/>
    </source>
</evidence>
<dbReference type="GO" id="GO:0004713">
    <property type="term" value="F:protein tyrosine kinase activity"/>
    <property type="evidence" value="ECO:0007669"/>
    <property type="project" value="TreeGrafter"/>
</dbReference>
<dbReference type="PANTHER" id="PTHR32309">
    <property type="entry name" value="TYROSINE-PROTEIN KINASE"/>
    <property type="match status" value="1"/>
</dbReference>
<organism evidence="10 11">
    <name type="scientific">Nitrosococcus watsoni (strain C-113)</name>
    <dbReference type="NCBI Taxonomy" id="105559"/>
    <lineage>
        <taxon>Bacteria</taxon>
        <taxon>Pseudomonadati</taxon>
        <taxon>Pseudomonadota</taxon>
        <taxon>Gammaproteobacteria</taxon>
        <taxon>Chromatiales</taxon>
        <taxon>Chromatiaceae</taxon>
        <taxon>Nitrosococcus</taxon>
    </lineage>
</organism>
<dbReference type="STRING" id="105559.Nwat_2838"/>
<accession>D8KBE3</accession>
<name>D8KBE3_NITWC</name>
<evidence type="ECO:0000259" key="8">
    <source>
        <dbReference type="Pfam" id="PF02706"/>
    </source>
</evidence>
<feature type="domain" description="Polysaccharide chain length determinant N-terminal" evidence="8">
    <location>
        <begin position="8"/>
        <end position="105"/>
    </location>
</feature>
<dbReference type="Pfam" id="PF02706">
    <property type="entry name" value="Wzz"/>
    <property type="match status" value="1"/>
</dbReference>
<dbReference type="EMBL" id="CP002086">
    <property type="protein sequence ID" value="ADJ29590.1"/>
    <property type="molecule type" value="Genomic_DNA"/>
</dbReference>
<dbReference type="PANTHER" id="PTHR32309:SF13">
    <property type="entry name" value="FERRIC ENTEROBACTIN TRANSPORT PROTEIN FEPE"/>
    <property type="match status" value="1"/>
</dbReference>